<gene>
    <name evidence="4" type="ORF">TrST_g7212</name>
</gene>
<dbReference type="Proteomes" id="UP001165085">
    <property type="component" value="Unassembled WGS sequence"/>
</dbReference>
<dbReference type="OrthoDB" id="547169at2759"/>
<dbReference type="InterPro" id="IPR029063">
    <property type="entry name" value="SAM-dependent_MTases_sf"/>
</dbReference>
<evidence type="ECO:0000313" key="4">
    <source>
        <dbReference type="EMBL" id="GMH58605.1"/>
    </source>
</evidence>
<dbReference type="PANTHER" id="PTHR13369">
    <property type="match status" value="1"/>
</dbReference>
<evidence type="ECO:0000313" key="5">
    <source>
        <dbReference type="Proteomes" id="UP001165085"/>
    </source>
</evidence>
<evidence type="ECO:0000259" key="3">
    <source>
        <dbReference type="Pfam" id="PF13679"/>
    </source>
</evidence>
<accession>A0A9W6ZX67</accession>
<dbReference type="SUPFAM" id="SSF53335">
    <property type="entry name" value="S-adenosyl-L-methionine-dependent methyltransferases"/>
    <property type="match status" value="1"/>
</dbReference>
<dbReference type="AlphaFoldDB" id="A0A9W6ZX67"/>
<feature type="chain" id="PRO_5040990833" description="Methyltransferase domain-containing protein" evidence="2">
    <location>
        <begin position="31"/>
        <end position="471"/>
    </location>
</feature>
<dbReference type="GO" id="GO:0005737">
    <property type="term" value="C:cytoplasm"/>
    <property type="evidence" value="ECO:0007669"/>
    <property type="project" value="TreeGrafter"/>
</dbReference>
<evidence type="ECO:0000256" key="2">
    <source>
        <dbReference type="SAM" id="SignalP"/>
    </source>
</evidence>
<dbReference type="Pfam" id="PF13679">
    <property type="entry name" value="Methyltransf_32"/>
    <property type="match status" value="1"/>
</dbReference>
<reference evidence="5" key="1">
    <citation type="journal article" date="2023" name="Commun. Biol.">
        <title>Genome analysis of Parmales, the sister group of diatoms, reveals the evolutionary specialization of diatoms from phago-mixotrophs to photoautotrophs.</title>
        <authorList>
            <person name="Ban H."/>
            <person name="Sato S."/>
            <person name="Yoshikawa S."/>
            <person name="Yamada K."/>
            <person name="Nakamura Y."/>
            <person name="Ichinomiya M."/>
            <person name="Sato N."/>
            <person name="Blanc-Mathieu R."/>
            <person name="Endo H."/>
            <person name="Kuwata A."/>
            <person name="Ogata H."/>
        </authorList>
    </citation>
    <scope>NUCLEOTIDE SEQUENCE [LARGE SCALE GENOMIC DNA]</scope>
    <source>
        <strain evidence="5">NIES 3701</strain>
    </source>
</reference>
<dbReference type="PANTHER" id="PTHR13369:SF3">
    <property type="entry name" value="METHYLTRANSFERASE DOMAIN-CONTAINING PROTEIN"/>
    <property type="match status" value="1"/>
</dbReference>
<keyword evidence="2" id="KW-0732">Signal</keyword>
<feature type="region of interest" description="Disordered" evidence="1">
    <location>
        <begin position="161"/>
        <end position="181"/>
    </location>
</feature>
<keyword evidence="5" id="KW-1185">Reference proteome</keyword>
<comment type="caution">
    <text evidence="4">The sequence shown here is derived from an EMBL/GenBank/DDBJ whole genome shotgun (WGS) entry which is preliminary data.</text>
</comment>
<organism evidence="4 5">
    <name type="scientific">Triparma strigata</name>
    <dbReference type="NCBI Taxonomy" id="1606541"/>
    <lineage>
        <taxon>Eukaryota</taxon>
        <taxon>Sar</taxon>
        <taxon>Stramenopiles</taxon>
        <taxon>Ochrophyta</taxon>
        <taxon>Bolidophyceae</taxon>
        <taxon>Parmales</taxon>
        <taxon>Triparmaceae</taxon>
        <taxon>Triparma</taxon>
    </lineage>
</organism>
<proteinExistence type="predicted"/>
<name>A0A9W6ZX67_9STRA</name>
<feature type="signal peptide" evidence="2">
    <location>
        <begin position="1"/>
        <end position="30"/>
    </location>
</feature>
<dbReference type="InterPro" id="IPR025714">
    <property type="entry name" value="Methyltranfer_dom"/>
</dbReference>
<feature type="domain" description="Methyltransferase" evidence="3">
    <location>
        <begin position="206"/>
        <end position="352"/>
    </location>
</feature>
<dbReference type="EMBL" id="BRXY01000054">
    <property type="protein sequence ID" value="GMH58605.1"/>
    <property type="molecule type" value="Genomic_DNA"/>
</dbReference>
<sequence length="471" mass="52186">MQVFVMAPTRLLAILLLSILLMNQIRLTEPLTVGVSQVPHHSAHQDLISKLQSSLSSTPPSFCRLIIKNTKPANRKDYFSEPKLLQVEGRYVAIKTGPNLQLTFKETTRDTTKNIPVDDGSSLASALLPLFSSSDFKACTLQTLEGDYAFKKASTKLRVNRPTFKSPPSAEHNSEKNSIIPPTSPFLHSLGLTDASGAPKPNKKSKLKQCQKFVEIVGKLIKDKGFATSPSDPLEVIDAGCGRGYLTFSLHDHLSSSDIHVRSTGIEARPSLCSDVNAISSSLSSQGDSHFDTLSFEPGYISTYVHSKPRADVLIALHACDTASDDSILTGIHLQAQVIVLSPCCHKEIRRQVERHDYRGEGALRDVMSHGIHRERFSEMVTDGLRGLVLEWKGYDVKVFEFVGGEHTGKNCMITAVKREEELQEEERDRIRTRILDLAEGNGVSEFKLADSLGLELRGRRQVKDSRRMPK</sequence>
<evidence type="ECO:0000256" key="1">
    <source>
        <dbReference type="SAM" id="MobiDB-lite"/>
    </source>
</evidence>
<protein>
    <recommendedName>
        <fullName evidence="3">Methyltransferase domain-containing protein</fullName>
    </recommendedName>
</protein>